<keyword evidence="10" id="KW-1185">Reference proteome</keyword>
<sequence>MSQQAGSPGLAPLSRPVTLQLSPRKSSKDRIQGILETARDRADSLASSPNSAHVSPRLQPLLERERRASDPSGSGWPHDLNNSNGQGNGEDHDGVITTQPERHRSLNYQSTVETNPAPGTRKRSALSNGSRKNSGAHGAGTIPSSPRISGRGAGEEELRDRPRREPDEPSWKRKLRYFKSIELENKGSVARDHLALERTFLAWLRTSLAFASIGIAITQLFRLNTSLADDSHQADTLRHLGKPLGTAFLAVSILILLLGYNRFLQGQYWVIKGKFPASRGTIMLAALIAFTVTMASLVVILAVQNNFGS</sequence>
<keyword evidence="2" id="KW-1003">Cell membrane</keyword>
<organism evidence="9 10">
    <name type="scientific">Dichotomopilus funicola</name>
    <dbReference type="NCBI Taxonomy" id="1934379"/>
    <lineage>
        <taxon>Eukaryota</taxon>
        <taxon>Fungi</taxon>
        <taxon>Dikarya</taxon>
        <taxon>Ascomycota</taxon>
        <taxon>Pezizomycotina</taxon>
        <taxon>Sordariomycetes</taxon>
        <taxon>Sordariomycetidae</taxon>
        <taxon>Sordariales</taxon>
        <taxon>Chaetomiaceae</taxon>
        <taxon>Dichotomopilus</taxon>
    </lineage>
</organism>
<name>A0AAN6ZPS2_9PEZI</name>
<dbReference type="InterPro" id="IPR052053">
    <property type="entry name" value="IM_YidH-like"/>
</dbReference>
<dbReference type="Pfam" id="PF02656">
    <property type="entry name" value="DUF202"/>
    <property type="match status" value="1"/>
</dbReference>
<keyword evidence="3 7" id="KW-0812">Transmembrane</keyword>
<dbReference type="PANTHER" id="PTHR34187">
    <property type="entry name" value="FGR18P"/>
    <property type="match status" value="1"/>
</dbReference>
<evidence type="ECO:0000256" key="3">
    <source>
        <dbReference type="ARBA" id="ARBA00022692"/>
    </source>
</evidence>
<dbReference type="PANTHER" id="PTHR34187:SF2">
    <property type="entry name" value="DUF202 DOMAIN-CONTAINING PROTEIN"/>
    <property type="match status" value="1"/>
</dbReference>
<reference evidence="9" key="2">
    <citation type="submission" date="2023-05" db="EMBL/GenBank/DDBJ databases">
        <authorList>
            <consortium name="Lawrence Berkeley National Laboratory"/>
            <person name="Steindorff A."/>
            <person name="Hensen N."/>
            <person name="Bonometti L."/>
            <person name="Westerberg I."/>
            <person name="Brannstrom I.O."/>
            <person name="Guillou S."/>
            <person name="Cros-Aarteil S."/>
            <person name="Calhoun S."/>
            <person name="Haridas S."/>
            <person name="Kuo A."/>
            <person name="Mondo S."/>
            <person name="Pangilinan J."/>
            <person name="Riley R."/>
            <person name="Labutti K."/>
            <person name="Andreopoulos B."/>
            <person name="Lipzen A."/>
            <person name="Chen C."/>
            <person name="Yanf M."/>
            <person name="Daum C."/>
            <person name="Ng V."/>
            <person name="Clum A."/>
            <person name="Ohm R."/>
            <person name="Martin F."/>
            <person name="Silar P."/>
            <person name="Natvig D."/>
            <person name="Lalanne C."/>
            <person name="Gautier V."/>
            <person name="Ament-Velasquez S.L."/>
            <person name="Kruys A."/>
            <person name="Hutchinson M.I."/>
            <person name="Powell A.J."/>
            <person name="Barry K."/>
            <person name="Miller A.N."/>
            <person name="Grigoriev I.V."/>
            <person name="Debuchy R."/>
            <person name="Gladieux P."/>
            <person name="Thoren M.H."/>
            <person name="Johannesson H."/>
        </authorList>
    </citation>
    <scope>NUCLEOTIDE SEQUENCE</scope>
    <source>
        <strain evidence="9">CBS 141.50</strain>
    </source>
</reference>
<feature type="transmembrane region" description="Helical" evidence="7">
    <location>
        <begin position="241"/>
        <end position="260"/>
    </location>
</feature>
<dbReference type="AlphaFoldDB" id="A0AAN6ZPS2"/>
<feature type="transmembrane region" description="Helical" evidence="7">
    <location>
        <begin position="200"/>
        <end position="221"/>
    </location>
</feature>
<evidence type="ECO:0000259" key="8">
    <source>
        <dbReference type="Pfam" id="PF02656"/>
    </source>
</evidence>
<dbReference type="EMBL" id="MU853568">
    <property type="protein sequence ID" value="KAK4145524.1"/>
    <property type="molecule type" value="Genomic_DNA"/>
</dbReference>
<dbReference type="GeneID" id="87816655"/>
<feature type="compositionally biased region" description="Basic and acidic residues" evidence="6">
    <location>
        <begin position="153"/>
        <end position="169"/>
    </location>
</feature>
<keyword evidence="4 7" id="KW-1133">Transmembrane helix</keyword>
<feature type="domain" description="DUF202" evidence="8">
    <location>
        <begin position="191"/>
        <end position="265"/>
    </location>
</feature>
<feature type="transmembrane region" description="Helical" evidence="7">
    <location>
        <begin position="281"/>
        <end position="303"/>
    </location>
</feature>
<reference evidence="9" key="1">
    <citation type="journal article" date="2023" name="Mol. Phylogenet. Evol.">
        <title>Genome-scale phylogeny and comparative genomics of the fungal order Sordariales.</title>
        <authorList>
            <person name="Hensen N."/>
            <person name="Bonometti L."/>
            <person name="Westerberg I."/>
            <person name="Brannstrom I.O."/>
            <person name="Guillou S."/>
            <person name="Cros-Aarteil S."/>
            <person name="Calhoun S."/>
            <person name="Haridas S."/>
            <person name="Kuo A."/>
            <person name="Mondo S."/>
            <person name="Pangilinan J."/>
            <person name="Riley R."/>
            <person name="LaButti K."/>
            <person name="Andreopoulos B."/>
            <person name="Lipzen A."/>
            <person name="Chen C."/>
            <person name="Yan M."/>
            <person name="Daum C."/>
            <person name="Ng V."/>
            <person name="Clum A."/>
            <person name="Steindorff A."/>
            <person name="Ohm R.A."/>
            <person name="Martin F."/>
            <person name="Silar P."/>
            <person name="Natvig D.O."/>
            <person name="Lalanne C."/>
            <person name="Gautier V."/>
            <person name="Ament-Velasquez S.L."/>
            <person name="Kruys A."/>
            <person name="Hutchinson M.I."/>
            <person name="Powell A.J."/>
            <person name="Barry K."/>
            <person name="Miller A.N."/>
            <person name="Grigoriev I.V."/>
            <person name="Debuchy R."/>
            <person name="Gladieux P."/>
            <person name="Hiltunen Thoren M."/>
            <person name="Johannesson H."/>
        </authorList>
    </citation>
    <scope>NUCLEOTIDE SEQUENCE</scope>
    <source>
        <strain evidence="9">CBS 141.50</strain>
    </source>
</reference>
<evidence type="ECO:0000256" key="2">
    <source>
        <dbReference type="ARBA" id="ARBA00022475"/>
    </source>
</evidence>
<evidence type="ECO:0000256" key="5">
    <source>
        <dbReference type="ARBA" id="ARBA00023136"/>
    </source>
</evidence>
<evidence type="ECO:0000256" key="6">
    <source>
        <dbReference type="SAM" id="MobiDB-lite"/>
    </source>
</evidence>
<feature type="compositionally biased region" description="Basic and acidic residues" evidence="6">
    <location>
        <begin position="89"/>
        <end position="104"/>
    </location>
</feature>
<proteinExistence type="predicted"/>
<dbReference type="GO" id="GO:0005886">
    <property type="term" value="C:plasma membrane"/>
    <property type="evidence" value="ECO:0007669"/>
    <property type="project" value="UniProtKB-SubCell"/>
</dbReference>
<evidence type="ECO:0000256" key="7">
    <source>
        <dbReference type="SAM" id="Phobius"/>
    </source>
</evidence>
<evidence type="ECO:0000313" key="9">
    <source>
        <dbReference type="EMBL" id="KAK4145524.1"/>
    </source>
</evidence>
<dbReference type="InterPro" id="IPR003807">
    <property type="entry name" value="DUF202"/>
</dbReference>
<comment type="subcellular location">
    <subcellularLocation>
        <location evidence="1">Cell membrane</location>
        <topology evidence="1">Multi-pass membrane protein</topology>
    </subcellularLocation>
</comment>
<gene>
    <name evidence="9" type="ORF">C8A04DRAFT_26781</name>
</gene>
<accession>A0AAN6ZPS2</accession>
<evidence type="ECO:0000256" key="4">
    <source>
        <dbReference type="ARBA" id="ARBA00022989"/>
    </source>
</evidence>
<dbReference type="Proteomes" id="UP001302676">
    <property type="component" value="Unassembled WGS sequence"/>
</dbReference>
<protein>
    <recommendedName>
        <fullName evidence="8">DUF202 domain-containing protein</fullName>
    </recommendedName>
</protein>
<evidence type="ECO:0000313" key="10">
    <source>
        <dbReference type="Proteomes" id="UP001302676"/>
    </source>
</evidence>
<feature type="region of interest" description="Disordered" evidence="6">
    <location>
        <begin position="1"/>
        <end position="169"/>
    </location>
</feature>
<comment type="caution">
    <text evidence="9">The sequence shown here is derived from an EMBL/GenBank/DDBJ whole genome shotgun (WGS) entry which is preliminary data.</text>
</comment>
<dbReference type="RefSeq" id="XP_062638895.1">
    <property type="nucleotide sequence ID" value="XM_062780042.1"/>
</dbReference>
<keyword evidence="5 7" id="KW-0472">Membrane</keyword>
<evidence type="ECO:0000256" key="1">
    <source>
        <dbReference type="ARBA" id="ARBA00004651"/>
    </source>
</evidence>
<feature type="compositionally biased region" description="Basic and acidic residues" evidence="6">
    <location>
        <begin position="26"/>
        <end position="43"/>
    </location>
</feature>